<evidence type="ECO:0000313" key="2">
    <source>
        <dbReference type="Proteomes" id="UP000639294"/>
    </source>
</evidence>
<comment type="caution">
    <text evidence="1">The sequence shown here is derived from an EMBL/GenBank/DDBJ whole genome shotgun (WGS) entry which is preliminary data.</text>
</comment>
<evidence type="ECO:0000313" key="1">
    <source>
        <dbReference type="EMBL" id="MBF8644615.1"/>
    </source>
</evidence>
<dbReference type="EMBL" id="JADLJS010000003">
    <property type="protein sequence ID" value="MBF8644615.1"/>
    <property type="molecule type" value="Genomic_DNA"/>
</dbReference>
<organism evidence="1 2">
    <name type="scientific">Pseudomonas pudica</name>
    <dbReference type="NCBI Taxonomy" id="272772"/>
    <lineage>
        <taxon>Bacteria</taxon>
        <taxon>Pseudomonadati</taxon>
        <taxon>Pseudomonadota</taxon>
        <taxon>Gammaproteobacteria</taxon>
        <taxon>Pseudomonadales</taxon>
        <taxon>Pseudomonadaceae</taxon>
        <taxon>Pseudomonas</taxon>
    </lineage>
</organism>
<dbReference type="Proteomes" id="UP000639294">
    <property type="component" value="Unassembled WGS sequence"/>
</dbReference>
<keyword evidence="2" id="KW-1185">Reference proteome</keyword>
<name>A0ABS0FW84_9PSED</name>
<sequence>MQRQNVEQAEQLVAEVLVAACLAAVADEGSAKERRVVRELLRCAFDTLCARRISVHAQVGGLEVKLPCAQDGSVVKEQLAKFLMRKRGGQVVLDRARLQSHATLLAMGEWCRSALRSNLRKAFKILGHTEFC</sequence>
<reference evidence="1 2" key="1">
    <citation type="submission" date="2020-10" db="EMBL/GenBank/DDBJ databases">
        <title>Genome sequences of Pseudomonas isolates.</title>
        <authorList>
            <person name="Wessels L."/>
            <person name="Reich F."/>
            <person name="Hammerl J."/>
        </authorList>
    </citation>
    <scope>NUCLEOTIDE SEQUENCE [LARGE SCALE GENOMIC DNA]</scope>
    <source>
        <strain evidence="1 2">20-MO00628-0</strain>
    </source>
</reference>
<gene>
    <name evidence="1" type="ORF">IRZ77_03450</name>
</gene>
<accession>A0ABS0FW84</accession>
<dbReference type="RefSeq" id="WP_196172882.1">
    <property type="nucleotide sequence ID" value="NZ_JADLJR010000006.1"/>
</dbReference>
<proteinExistence type="predicted"/>
<protein>
    <submittedName>
        <fullName evidence="1">Uncharacterized protein</fullName>
    </submittedName>
</protein>